<dbReference type="Pfam" id="PF02825">
    <property type="entry name" value="WWE"/>
    <property type="match status" value="1"/>
</dbReference>
<feature type="compositionally biased region" description="Low complexity" evidence="7">
    <location>
        <begin position="1108"/>
        <end position="1126"/>
    </location>
</feature>
<keyword evidence="3 6" id="KW-0808">Transferase</keyword>
<dbReference type="PANTHER" id="PTHR14453:SF106">
    <property type="entry name" value="POLY [ADP-RIBOSE] POLYMERASE"/>
    <property type="match status" value="1"/>
</dbReference>
<evidence type="ECO:0000256" key="1">
    <source>
        <dbReference type="ARBA" id="ARBA00004123"/>
    </source>
</evidence>
<evidence type="ECO:0000259" key="10">
    <source>
        <dbReference type="PROSITE" id="PS51154"/>
    </source>
</evidence>
<keyword evidence="4 6" id="KW-0520">NAD</keyword>
<dbReference type="SUPFAM" id="SSF117839">
    <property type="entry name" value="WWE domain"/>
    <property type="match status" value="1"/>
</dbReference>
<reference evidence="11" key="1">
    <citation type="submission" date="2009-08" db="EMBL/GenBank/DDBJ databases">
        <title>Annotation of Salpingoeca rosetta.</title>
        <authorList>
            <consortium name="The Broad Institute Genome Sequencing Platform"/>
            <person name="Russ C."/>
            <person name="Cuomo C."/>
            <person name="Burger G."/>
            <person name="Gray M.W."/>
            <person name="Holland P.W.H."/>
            <person name="King N."/>
            <person name="Lang F.B.F."/>
            <person name="Roger A.J."/>
            <person name="Ruiz-Trillo I."/>
            <person name="Young S.K."/>
            <person name="Zeng Q."/>
            <person name="Gargeya S."/>
            <person name="Alvarado L."/>
            <person name="Berlin A."/>
            <person name="Chapman S.B."/>
            <person name="Chen Z."/>
            <person name="Freedman E."/>
            <person name="Gellesch M."/>
            <person name="Goldberg J."/>
            <person name="Griggs A."/>
            <person name="Gujja S."/>
            <person name="Heilman E."/>
            <person name="Heiman D."/>
            <person name="Howarth C."/>
            <person name="Mehta T."/>
            <person name="Neiman D."/>
            <person name="Pearson M."/>
            <person name="Roberts A."/>
            <person name="Saif S."/>
            <person name="Shea T."/>
            <person name="Shenoy N."/>
            <person name="Sisk P."/>
            <person name="Stolte C."/>
            <person name="Sykes S."/>
            <person name="White J."/>
            <person name="Yandava C."/>
            <person name="Haas B."/>
            <person name="Nusbaum C."/>
            <person name="Birren B."/>
        </authorList>
    </citation>
    <scope>NUCLEOTIDE SEQUENCE [LARGE SCALE GENOMIC DNA]</scope>
    <source>
        <strain evidence="11">ATCC 50818</strain>
    </source>
</reference>
<dbReference type="GO" id="GO:0010629">
    <property type="term" value="P:negative regulation of gene expression"/>
    <property type="evidence" value="ECO:0007669"/>
    <property type="project" value="TreeGrafter"/>
</dbReference>
<evidence type="ECO:0000313" key="11">
    <source>
        <dbReference type="EMBL" id="EGD79315.1"/>
    </source>
</evidence>
<dbReference type="Gene3D" id="3.30.720.50">
    <property type="match status" value="1"/>
</dbReference>
<evidence type="ECO:0000256" key="5">
    <source>
        <dbReference type="ARBA" id="ARBA00023242"/>
    </source>
</evidence>
<keyword evidence="2 6" id="KW-0328">Glycosyltransferase</keyword>
<evidence type="ECO:0000256" key="4">
    <source>
        <dbReference type="ARBA" id="ARBA00023027"/>
    </source>
</evidence>
<evidence type="ECO:0000256" key="2">
    <source>
        <dbReference type="ARBA" id="ARBA00022676"/>
    </source>
</evidence>
<dbReference type="EMBL" id="GL832985">
    <property type="protein sequence ID" value="EGD79315.1"/>
    <property type="molecule type" value="Genomic_DNA"/>
</dbReference>
<feature type="compositionally biased region" description="Polar residues" evidence="7">
    <location>
        <begin position="596"/>
        <end position="612"/>
    </location>
</feature>
<dbReference type="PROSITE" id="PS51154">
    <property type="entry name" value="MACRO"/>
    <property type="match status" value="1"/>
</dbReference>
<dbReference type="GO" id="GO:0003950">
    <property type="term" value="F:NAD+ poly-ADP-ribosyltransferase activity"/>
    <property type="evidence" value="ECO:0007669"/>
    <property type="project" value="UniProtKB-UniRule"/>
</dbReference>
<accession>F2UNW0</accession>
<organism evidence="12">
    <name type="scientific">Salpingoeca rosetta (strain ATCC 50818 / BSB-021)</name>
    <dbReference type="NCBI Taxonomy" id="946362"/>
    <lineage>
        <taxon>Eukaryota</taxon>
        <taxon>Choanoflagellata</taxon>
        <taxon>Craspedida</taxon>
        <taxon>Salpingoecidae</taxon>
        <taxon>Salpingoeca</taxon>
    </lineage>
</organism>
<dbReference type="eggNOG" id="KOG2633">
    <property type="taxonomic scope" value="Eukaryota"/>
</dbReference>
<feature type="region of interest" description="Disordered" evidence="7">
    <location>
        <begin position="1164"/>
        <end position="1188"/>
    </location>
</feature>
<evidence type="ECO:0000256" key="6">
    <source>
        <dbReference type="RuleBase" id="RU362114"/>
    </source>
</evidence>
<dbReference type="GO" id="GO:1990404">
    <property type="term" value="F:NAD+-protein mono-ADP-ribosyltransferase activity"/>
    <property type="evidence" value="ECO:0007669"/>
    <property type="project" value="TreeGrafter"/>
</dbReference>
<evidence type="ECO:0000256" key="7">
    <source>
        <dbReference type="SAM" id="MobiDB-lite"/>
    </source>
</evidence>
<dbReference type="eggNOG" id="KOG4177">
    <property type="taxonomic scope" value="Eukaryota"/>
</dbReference>
<name>F2UNW0_SALR5</name>
<dbReference type="InterPro" id="IPR004170">
    <property type="entry name" value="WWE_dom"/>
</dbReference>
<dbReference type="RefSeq" id="XP_004989084.1">
    <property type="nucleotide sequence ID" value="XM_004989027.1"/>
</dbReference>
<dbReference type="GO" id="GO:0003714">
    <property type="term" value="F:transcription corepressor activity"/>
    <property type="evidence" value="ECO:0007669"/>
    <property type="project" value="TreeGrafter"/>
</dbReference>
<dbReference type="Gene3D" id="3.40.220.10">
    <property type="entry name" value="Leucine Aminopeptidase, subunit E, domain 1"/>
    <property type="match status" value="2"/>
</dbReference>
<dbReference type="Proteomes" id="UP000007799">
    <property type="component" value="Unassembled WGS sequence"/>
</dbReference>
<dbReference type="GO" id="GO:0005737">
    <property type="term" value="C:cytoplasm"/>
    <property type="evidence" value="ECO:0007669"/>
    <property type="project" value="TreeGrafter"/>
</dbReference>
<proteinExistence type="predicted"/>
<dbReference type="InterPro" id="IPR043472">
    <property type="entry name" value="Macro_dom-like"/>
</dbReference>
<dbReference type="SUPFAM" id="SSF52949">
    <property type="entry name" value="Macro domain-like"/>
    <property type="match status" value="2"/>
</dbReference>
<dbReference type="PANTHER" id="PTHR14453">
    <property type="entry name" value="PARP/ZINC FINGER CCCH TYPE DOMAIN CONTAINING PROTEIN"/>
    <property type="match status" value="1"/>
</dbReference>
<evidence type="ECO:0000313" key="12">
    <source>
        <dbReference type="Proteomes" id="UP000007799"/>
    </source>
</evidence>
<dbReference type="InParanoid" id="F2UNW0"/>
<dbReference type="InterPro" id="IPR052056">
    <property type="entry name" value="Mono-ARTD/PARP"/>
</dbReference>
<dbReference type="SMART" id="SM00506">
    <property type="entry name" value="A1pp"/>
    <property type="match status" value="1"/>
</dbReference>
<evidence type="ECO:0000259" key="9">
    <source>
        <dbReference type="PROSITE" id="PS51059"/>
    </source>
</evidence>
<gene>
    <name evidence="11" type="ORF">PTSG_09729</name>
</gene>
<dbReference type="GO" id="GO:0005634">
    <property type="term" value="C:nucleus"/>
    <property type="evidence" value="ECO:0007669"/>
    <property type="project" value="UniProtKB-SubCell"/>
</dbReference>
<dbReference type="GO" id="GO:0070212">
    <property type="term" value="P:protein poly-ADP-ribosylation"/>
    <property type="evidence" value="ECO:0007669"/>
    <property type="project" value="TreeGrafter"/>
</dbReference>
<keyword evidence="12" id="KW-1185">Reference proteome</keyword>
<dbReference type="OrthoDB" id="6133115at2759"/>
<dbReference type="Pfam" id="PF00644">
    <property type="entry name" value="PARP"/>
    <property type="match status" value="1"/>
</dbReference>
<feature type="domain" description="WWE" evidence="8">
    <location>
        <begin position="1126"/>
        <end position="1220"/>
    </location>
</feature>
<dbReference type="EC" id="2.4.2.-" evidence="6"/>
<evidence type="ECO:0000256" key="3">
    <source>
        <dbReference type="ARBA" id="ARBA00022679"/>
    </source>
</evidence>
<feature type="compositionally biased region" description="Basic and acidic residues" evidence="7">
    <location>
        <begin position="1168"/>
        <end position="1188"/>
    </location>
</feature>
<feature type="domain" description="PARP catalytic" evidence="9">
    <location>
        <begin position="1412"/>
        <end position="1615"/>
    </location>
</feature>
<dbReference type="Gene3D" id="3.90.228.10">
    <property type="match status" value="1"/>
</dbReference>
<dbReference type="PROSITE" id="PS50918">
    <property type="entry name" value="WWE"/>
    <property type="match status" value="1"/>
</dbReference>
<dbReference type="PROSITE" id="PS51059">
    <property type="entry name" value="PARP_CATALYTIC"/>
    <property type="match status" value="1"/>
</dbReference>
<dbReference type="SUPFAM" id="SSF56399">
    <property type="entry name" value="ADP-ribosylation"/>
    <property type="match status" value="1"/>
</dbReference>
<feature type="region of interest" description="Disordered" evidence="7">
    <location>
        <begin position="1104"/>
        <end position="1126"/>
    </location>
</feature>
<dbReference type="STRING" id="946362.F2UNW0"/>
<dbReference type="GeneID" id="16069626"/>
<dbReference type="KEGG" id="sre:PTSG_09729"/>
<dbReference type="InterPro" id="IPR002589">
    <property type="entry name" value="Macro_dom"/>
</dbReference>
<dbReference type="InterPro" id="IPR012317">
    <property type="entry name" value="Poly(ADP-ribose)pol_cat_dom"/>
</dbReference>
<dbReference type="InterPro" id="IPR037197">
    <property type="entry name" value="WWE_dom_sf"/>
</dbReference>
<feature type="region of interest" description="Disordered" evidence="7">
    <location>
        <begin position="583"/>
        <end position="612"/>
    </location>
</feature>
<comment type="subcellular location">
    <subcellularLocation>
        <location evidence="1">Nucleus</location>
    </subcellularLocation>
</comment>
<evidence type="ECO:0000259" key="8">
    <source>
        <dbReference type="PROSITE" id="PS50918"/>
    </source>
</evidence>
<keyword evidence="5" id="KW-0539">Nucleus</keyword>
<dbReference type="Pfam" id="PF01661">
    <property type="entry name" value="Macro"/>
    <property type="match status" value="2"/>
</dbReference>
<feature type="domain" description="Macro" evidence="10">
    <location>
        <begin position="761"/>
        <end position="977"/>
    </location>
</feature>
<protein>
    <recommendedName>
        <fullName evidence="6">Poly [ADP-ribose] polymerase</fullName>
        <shortName evidence="6">PARP</shortName>
        <ecNumber evidence="6">2.4.2.-</ecNumber>
    </recommendedName>
</protein>
<sequence>MPRTHADKAAFCKFKTKSACHKAACGFIHHDEVDEDCDLGHLCKRRYCKRRHPPPICKLRHMCEKRGCFFLHPMVDLRDRPKCWFLQQAGAPLLQAIITNLTGNNSITTVADARRQQVHIRGGTAEERVKAADLCKTVFNLVSCVRFPFPGRSKEDLKRNQAPLQLAKQNDIALFYSDEEVVMVYWDAVRRPPEEVLAEVKELLIASSAEQRDREHVQIRDAPKSLFLRDAGASWLRVTVAAAAPDVAVSVDPRTQRVFINGGTAAARKRAAQACKTFVRQLVKSEDVLLPGLSKADIKRNQAANDCAKQYDVTLFVGEAKATLVYCSTNQRSLGALPRIKELLQTPTQHPPQHPAIVTQTVTVPNERALIPVIKAVRPALPEYVSTQFPQTKLNIEFRHSDLPVMTLSGPSTQVGRAAAAITAFLKGVVVHKTSAPHPGPTAQAALERLLKAKVSQLNTRFKQGNHKSVQHKGSPGKSKKSPRVLIAFNVAETRVMHSLLRVHLTGPTEASKDLERLSKTVQDFIHDFTSQTISAPSKELYNALKPVFLKHSVAAQWVGDDCSIVLSGAKQSVNTARQLLQRDNGSTGTPGGQASCATSLPPTLGSGVSSSPTTRKLLASTSIVASALLLPKNVGRLKSLLEDAIGANAGVRAEPCLQNQEPSREVARLVGTKDVVVPAHKMAEQKLLQLEQDMLTENIELDTAELGVFKRQEGRGLMRSARDMGVVVLSPRAAHKMLEADIHQALSQCTAKATRPVHVLTANISSSSRPAQVDVVCGDFKGMRVDVIVNAANEDLMHGGGIALAIAEAAGLQFSDECQKSVAAHGRVRAGTARHTSSGDLAKSTQIKHVLHAVAPIYSGDGGSGGGKSFLTSALASLPKLGFGGDTQAQLSASLRACVQEAIRLAGRLPDVSSIGIPAIGSGVFGWPEAEATREIVKAVVASVNSGSLGNIKRVVLFDAMQAKASAFAAAVGTSMALCGRRDAQIKHVLHAVAQFTVVTAAVVLGFGGDTQAQLSASLRACVQEAIRLAGRLPDVSSIGIPAIGSGVFGWPEAEATREIVKAVVASVNSGSLGNIKRVVLFDAMQAKASAFAAAVKALAERDGAGSKSSSSTTSSTSTTSSSASYHVPRVLEKPEYVWMWRFHERDRWVMYDWDQQVQIEQAHGAGRQDDFRISGDRGGVRSDSKHIPEGEKYPVYFVNLAKMTQRNAKSNFERRIQRVRWTEGMPLPPLFEERRQEALALAQAQRRAHHSSWFSFASTTSSSAARPMPSSGISNSGGSNNSARIVNVRKPEMGTPYVTGKAPKPSSITSTAALPKKGFVLCGPRAKVQAVKDKWTSELHDMWQQSEIKLFENDREHNERLLDHKDVRAAIAKHGAKIRVNPAGNIVLEYVTESAFYEINSTMVKLVEEIKVPRTWTTMKDPRSVEVVPVPAGTQEYQDVVEIFLRGGFTKTVLKVERVQNKFLWDAYFDKRRWLNRHSGGANEKHMFHGTRSVEPNKIVKDSFDFRHARAGMFGRGAYFAEYMSYSDSYAFPVQPPTMNHFSSRYGTGAGVRQVFIARVAAGKVEERSSDSSIVRPSDGYDSVTGTVSANHKAIIIYDLQQAYPEYLITYSA</sequence>